<organism evidence="2">
    <name type="scientific">Flavobacterium sp. CFS9</name>
    <dbReference type="NCBI Taxonomy" id="3143118"/>
    <lineage>
        <taxon>Bacteria</taxon>
        <taxon>Pseudomonadati</taxon>
        <taxon>Bacteroidota</taxon>
        <taxon>Flavobacteriia</taxon>
        <taxon>Flavobacteriales</taxon>
        <taxon>Flavobacteriaceae</taxon>
        <taxon>Flavobacterium</taxon>
    </lineage>
</organism>
<evidence type="ECO:0000256" key="1">
    <source>
        <dbReference type="SAM" id="Coils"/>
    </source>
</evidence>
<accession>A0AAT9GZU0</accession>
<name>A0AAT9GZU0_9FLAO</name>
<dbReference type="AlphaFoldDB" id="A0AAT9GZU0"/>
<reference evidence="2" key="1">
    <citation type="submission" date="2024-05" db="EMBL/GenBank/DDBJ databases">
        <title>Whole-Genome Sequence of CFS9, a Potential Fish Probiotic Isolated from the Body Surface of Silurus asotus.</title>
        <authorList>
            <person name="Kojima M."/>
            <person name="Tobioka K."/>
            <person name="Yokota K."/>
            <person name="Nakatani H."/>
            <person name="Hori K."/>
            <person name="Tamaru Y."/>
            <person name="Okazaki F."/>
        </authorList>
    </citation>
    <scope>NUCLEOTIDE SEQUENCE</scope>
    <source>
        <strain evidence="2">CFS9</strain>
    </source>
</reference>
<gene>
    <name evidence="2" type="ORF">CFS9_16580</name>
</gene>
<dbReference type="RefSeq" id="WP_369618105.1">
    <property type="nucleotide sequence ID" value="NZ_AP031573.1"/>
</dbReference>
<proteinExistence type="predicted"/>
<evidence type="ECO:0000313" key="2">
    <source>
        <dbReference type="EMBL" id="BFM43017.1"/>
    </source>
</evidence>
<sequence length="354" mass="39810">MVLLNLKTIKIFKYRIMKNRFRKIKITIGLGLFAFTMQSQQIGNGLATGIGDFTVPLLSGTYCALNPNGKVPENDWQHLFVVRHPNLNNNYQLQIASIISENDKLYFRKLAAGDATATNPKWHELATRGKNNFIGDQIITGNVGIGTSNPSEKLEIYNSDTTPAVVSLKSKRNDFSFVDVGRISAKQESVEIARIGMPRAGGTYMGYLTFWTKADNNEDLTEKVRIAENGNVGIGTINPTSKLTVAGNINSREVKVTVDAGADFVFDKDYNLPSLEFVDNYIKENKHLPEIASAKEMQNKGINLSEMNIKLLQKIEELTLYTIEQNKKINELQKENKRFSDLEKRLEKLEKVKN</sequence>
<keyword evidence="1" id="KW-0175">Coiled coil</keyword>
<feature type="coiled-coil region" evidence="1">
    <location>
        <begin position="325"/>
        <end position="352"/>
    </location>
</feature>
<protein>
    <submittedName>
        <fullName evidence="2">Uncharacterized protein</fullName>
    </submittedName>
</protein>
<dbReference type="EMBL" id="AP031573">
    <property type="protein sequence ID" value="BFM43017.1"/>
    <property type="molecule type" value="Genomic_DNA"/>
</dbReference>